<accession>V5Z5K6</accession>
<protein>
    <submittedName>
        <fullName evidence="2">Uncharacterized protein</fullName>
    </submittedName>
</protein>
<evidence type="ECO:0000313" key="3">
    <source>
        <dbReference type="Proteomes" id="UP000018217"/>
    </source>
</evidence>
<proteinExistence type="predicted"/>
<comment type="caution">
    <text evidence="2">The sequence shown here is derived from an EMBL/GenBank/DDBJ whole genome shotgun (WGS) entry which is preliminary data.</text>
</comment>
<feature type="region of interest" description="Disordered" evidence="1">
    <location>
        <begin position="1"/>
        <end position="31"/>
    </location>
</feature>
<dbReference type="Gene3D" id="2.30.110.10">
    <property type="entry name" value="Electron Transport, Fmn-binding Protein, Chain A"/>
    <property type="match status" value="1"/>
</dbReference>
<keyword evidence="3" id="KW-1185">Reference proteome</keyword>
<gene>
    <name evidence="2" type="ORF">EPIR_1178</name>
</gene>
<sequence>MLNQRKRCCEASSTQDKLDASLHKERDMTDNGTLPTKLMELLDGSLPDSHLHQAIRLSSVGEDGWPYAAQLSLGEIIARSPNELLFAIWPDSTTTRNLKRDGKITLALVLDGAVLEIQARAALRPETLTALKLAVFRADVKQVRFHRAPYATVVNGLTFCLQDEAAAVARWREQIGALKTLA</sequence>
<feature type="compositionally biased region" description="Basic and acidic residues" evidence="1">
    <location>
        <begin position="16"/>
        <end position="29"/>
    </location>
</feature>
<dbReference type="EMBL" id="CAHS01000013">
    <property type="protein sequence ID" value="CCG86543.1"/>
    <property type="molecule type" value="Genomic_DNA"/>
</dbReference>
<dbReference type="InterPro" id="IPR012349">
    <property type="entry name" value="Split_barrel_FMN-bd"/>
</dbReference>
<dbReference type="AlphaFoldDB" id="V5Z5K6"/>
<dbReference type="SUPFAM" id="SSF50475">
    <property type="entry name" value="FMN-binding split barrel"/>
    <property type="match status" value="1"/>
</dbReference>
<name>V5Z5K6_9GAMM</name>
<evidence type="ECO:0000256" key="1">
    <source>
        <dbReference type="SAM" id="MobiDB-lite"/>
    </source>
</evidence>
<organism evidence="2 3">
    <name type="scientific">Erwinia piriflorinigrans CFBP 5888</name>
    <dbReference type="NCBI Taxonomy" id="1161919"/>
    <lineage>
        <taxon>Bacteria</taxon>
        <taxon>Pseudomonadati</taxon>
        <taxon>Pseudomonadota</taxon>
        <taxon>Gammaproteobacteria</taxon>
        <taxon>Enterobacterales</taxon>
        <taxon>Erwiniaceae</taxon>
        <taxon>Erwinia</taxon>
    </lineage>
</organism>
<reference evidence="2 3" key="1">
    <citation type="journal article" date="2013" name="Syst. Appl. Microbiol.">
        <title>Phylogenetic position and virulence apparatus of the pear flower necrosis pathogen Erwinia piriflorinigrans CFBP 5888T as assessed by comparative genomics.</title>
        <authorList>
            <person name="Smits T.H."/>
            <person name="Rezzonico F."/>
            <person name="Lopez M.M."/>
            <person name="Blom J."/>
            <person name="Goesmann A."/>
            <person name="Frey J.E."/>
            <person name="Duffy B."/>
        </authorList>
    </citation>
    <scope>NUCLEOTIDE SEQUENCE [LARGE SCALE GENOMIC DNA]</scope>
    <source>
        <strain evidence="3">CFBP5888</strain>
    </source>
</reference>
<dbReference type="Proteomes" id="UP000018217">
    <property type="component" value="Unassembled WGS sequence"/>
</dbReference>
<evidence type="ECO:0000313" key="2">
    <source>
        <dbReference type="EMBL" id="CCG86543.1"/>
    </source>
</evidence>